<comment type="catalytic activity">
    <reaction evidence="1">
        <text>4-CDP-2-C-methyl-D-erythritol 2-phosphate = 2-C-methyl-D-erythritol 2,4-cyclic diphosphate + CMP</text>
        <dbReference type="Rhea" id="RHEA:23864"/>
        <dbReference type="ChEBI" id="CHEBI:57919"/>
        <dbReference type="ChEBI" id="CHEBI:58483"/>
        <dbReference type="ChEBI" id="CHEBI:60377"/>
        <dbReference type="EC" id="4.6.1.12"/>
    </reaction>
</comment>
<comment type="pathway">
    <text evidence="3">Isoprenoid biosynthesis; isopentenyl diphosphate biosynthesis via DXP pathway; isopentenyl diphosphate from 1-deoxy-D-xylulose 5-phosphate: step 4/6.</text>
</comment>
<dbReference type="InterPro" id="IPR003526">
    <property type="entry name" value="MECDP_synthase"/>
</dbReference>
<evidence type="ECO:0000256" key="2">
    <source>
        <dbReference type="ARBA" id="ARBA00001968"/>
    </source>
</evidence>
<evidence type="ECO:0000313" key="11">
    <source>
        <dbReference type="EMBL" id="CAB4918942.1"/>
    </source>
</evidence>
<evidence type="ECO:0000259" key="8">
    <source>
        <dbReference type="Pfam" id="PF02542"/>
    </source>
</evidence>
<dbReference type="EMBL" id="CAEZYE010000012">
    <property type="protein sequence ID" value="CAB4705170.1"/>
    <property type="molecule type" value="Genomic_DNA"/>
</dbReference>
<evidence type="ECO:0000256" key="7">
    <source>
        <dbReference type="ARBA" id="ARBA00023239"/>
    </source>
</evidence>
<evidence type="ECO:0000256" key="3">
    <source>
        <dbReference type="ARBA" id="ARBA00004709"/>
    </source>
</evidence>
<evidence type="ECO:0000256" key="5">
    <source>
        <dbReference type="ARBA" id="ARBA00022723"/>
    </source>
</evidence>
<dbReference type="UniPathway" id="UPA00056">
    <property type="reaction ID" value="UER00095"/>
</dbReference>
<protein>
    <recommendedName>
        <fullName evidence="4">2-C-methyl-D-erythritol 2,4-cyclodiphosphate synthase</fullName>
        <ecNumber evidence="4">4.6.1.12</ecNumber>
    </recommendedName>
</protein>
<feature type="domain" description="2-C-methyl-D-erythritol 2,4-cyclodiphosphate synthase" evidence="8">
    <location>
        <begin position="5"/>
        <end position="155"/>
    </location>
</feature>
<dbReference type="HAMAP" id="MF_00107">
    <property type="entry name" value="IspF"/>
    <property type="match status" value="1"/>
</dbReference>
<dbReference type="GO" id="GO:0019288">
    <property type="term" value="P:isopentenyl diphosphate biosynthetic process, methylerythritol 4-phosphate pathway"/>
    <property type="evidence" value="ECO:0007669"/>
    <property type="project" value="UniProtKB-UniPathway"/>
</dbReference>
<dbReference type="PANTHER" id="PTHR43181">
    <property type="entry name" value="2-C-METHYL-D-ERYTHRITOL 2,4-CYCLODIPHOSPHATE SYNTHASE, CHLOROPLASTIC"/>
    <property type="match status" value="1"/>
</dbReference>
<comment type="cofactor">
    <cofactor evidence="2">
        <name>a divalent metal cation</name>
        <dbReference type="ChEBI" id="CHEBI:60240"/>
    </cofactor>
</comment>
<evidence type="ECO:0000256" key="1">
    <source>
        <dbReference type="ARBA" id="ARBA00000200"/>
    </source>
</evidence>
<evidence type="ECO:0000313" key="9">
    <source>
        <dbReference type="EMBL" id="CAB4705170.1"/>
    </source>
</evidence>
<name>A0A6J7HHE7_9ZZZZ</name>
<dbReference type="GO" id="GO:0016114">
    <property type="term" value="P:terpenoid biosynthetic process"/>
    <property type="evidence" value="ECO:0007669"/>
    <property type="project" value="InterPro"/>
</dbReference>
<dbReference type="SUPFAM" id="SSF69765">
    <property type="entry name" value="IpsF-like"/>
    <property type="match status" value="1"/>
</dbReference>
<evidence type="ECO:0000313" key="12">
    <source>
        <dbReference type="EMBL" id="CAB4973078.1"/>
    </source>
</evidence>
<accession>A0A6J7HHE7</accession>
<dbReference type="InterPro" id="IPR020555">
    <property type="entry name" value="MECDP_synthase_CS"/>
</dbReference>
<keyword evidence="5" id="KW-0479">Metal-binding</keyword>
<gene>
    <name evidence="9" type="ORF">UFOPK2655_00377</name>
    <name evidence="10" type="ORF">UFOPK3077_00681</name>
    <name evidence="11" type="ORF">UFOPK3667_00559</name>
    <name evidence="12" type="ORF">UFOPK3903_00614</name>
    <name evidence="13" type="ORF">UFOPK4444_01278</name>
</gene>
<dbReference type="EMBL" id="CAFBRZ010000099">
    <property type="protein sequence ID" value="CAB5160779.1"/>
    <property type="molecule type" value="Genomic_DNA"/>
</dbReference>
<dbReference type="GO" id="GO:0046872">
    <property type="term" value="F:metal ion binding"/>
    <property type="evidence" value="ECO:0007669"/>
    <property type="project" value="UniProtKB-KW"/>
</dbReference>
<dbReference type="EMBL" id="CAFAAS010000005">
    <property type="protein sequence ID" value="CAB4803409.1"/>
    <property type="molecule type" value="Genomic_DNA"/>
</dbReference>
<dbReference type="FunFam" id="3.30.1330.50:FF:000003">
    <property type="entry name" value="2-C-methyl-D-erythritol 2,4-cyclodiphosphate synthase"/>
    <property type="match status" value="1"/>
</dbReference>
<dbReference type="Gene3D" id="3.30.1330.50">
    <property type="entry name" value="2-C-methyl-D-erythritol 2,4-cyclodiphosphate synthase"/>
    <property type="match status" value="1"/>
</dbReference>
<organism evidence="11">
    <name type="scientific">freshwater metagenome</name>
    <dbReference type="NCBI Taxonomy" id="449393"/>
    <lineage>
        <taxon>unclassified sequences</taxon>
        <taxon>metagenomes</taxon>
        <taxon>ecological metagenomes</taxon>
    </lineage>
</organism>
<dbReference type="EC" id="4.6.1.12" evidence="4"/>
<dbReference type="AlphaFoldDB" id="A0A6J7HHE7"/>
<sequence>MSSKIRTGIGVDAHKYGVTGPCFLAGLEWPDVNGLVAHSDGDAAVHAICDAVLSACQLGDIGELFGVDRPEWAGVTGVAMLAHVKELVTKKGFVINNVALQIIGNEPRITPRRAEAQEVLSQALGAPVSVAATTSDAMGFTGRGEGVFVIANALVQVP</sequence>
<dbReference type="EMBL" id="CAFBMU010000004">
    <property type="protein sequence ID" value="CAB4918942.1"/>
    <property type="molecule type" value="Genomic_DNA"/>
</dbReference>
<dbReference type="CDD" id="cd00554">
    <property type="entry name" value="MECDP_synthase"/>
    <property type="match status" value="1"/>
</dbReference>
<evidence type="ECO:0000313" key="13">
    <source>
        <dbReference type="EMBL" id="CAB5160779.1"/>
    </source>
</evidence>
<proteinExistence type="inferred from homology"/>
<evidence type="ECO:0000313" key="10">
    <source>
        <dbReference type="EMBL" id="CAB4803409.1"/>
    </source>
</evidence>
<dbReference type="PANTHER" id="PTHR43181:SF1">
    <property type="entry name" value="2-C-METHYL-D-ERYTHRITOL 2,4-CYCLODIPHOSPHATE SYNTHASE, CHLOROPLASTIC"/>
    <property type="match status" value="1"/>
</dbReference>
<dbReference type="NCBIfam" id="TIGR00151">
    <property type="entry name" value="ispF"/>
    <property type="match status" value="1"/>
</dbReference>
<dbReference type="InterPro" id="IPR036571">
    <property type="entry name" value="MECDP_synthase_sf"/>
</dbReference>
<dbReference type="PROSITE" id="PS01350">
    <property type="entry name" value="ISPF"/>
    <property type="match status" value="1"/>
</dbReference>
<keyword evidence="6" id="KW-0414">Isoprene biosynthesis</keyword>
<dbReference type="EMBL" id="CAFBOD010000005">
    <property type="protein sequence ID" value="CAB4973078.1"/>
    <property type="molecule type" value="Genomic_DNA"/>
</dbReference>
<reference evidence="11" key="1">
    <citation type="submission" date="2020-05" db="EMBL/GenBank/DDBJ databases">
        <authorList>
            <person name="Chiriac C."/>
            <person name="Salcher M."/>
            <person name="Ghai R."/>
            <person name="Kavagutti S V."/>
        </authorList>
    </citation>
    <scope>NUCLEOTIDE SEQUENCE</scope>
</reference>
<dbReference type="Pfam" id="PF02542">
    <property type="entry name" value="YgbB"/>
    <property type="match status" value="1"/>
</dbReference>
<evidence type="ECO:0000256" key="6">
    <source>
        <dbReference type="ARBA" id="ARBA00023229"/>
    </source>
</evidence>
<keyword evidence="7" id="KW-0456">Lyase</keyword>
<dbReference type="GO" id="GO:0008685">
    <property type="term" value="F:2-C-methyl-D-erythritol 2,4-cyclodiphosphate synthase activity"/>
    <property type="evidence" value="ECO:0007669"/>
    <property type="project" value="UniProtKB-EC"/>
</dbReference>
<evidence type="ECO:0000256" key="4">
    <source>
        <dbReference type="ARBA" id="ARBA00012579"/>
    </source>
</evidence>